<organism evidence="1 2">
    <name type="scientific">Allosphingosinicella flava</name>
    <dbReference type="NCBI Taxonomy" id="2771430"/>
    <lineage>
        <taxon>Bacteria</taxon>
        <taxon>Pseudomonadati</taxon>
        <taxon>Pseudomonadota</taxon>
        <taxon>Alphaproteobacteria</taxon>
        <taxon>Sphingomonadales</taxon>
        <taxon>Sphingomonadaceae</taxon>
        <taxon>Allosphingosinicella</taxon>
    </lineage>
</organism>
<dbReference type="Proteomes" id="UP000594873">
    <property type="component" value="Chromosome"/>
</dbReference>
<dbReference type="KEGG" id="sflv:IC614_04850"/>
<evidence type="ECO:0000313" key="2">
    <source>
        <dbReference type="Proteomes" id="UP000594873"/>
    </source>
</evidence>
<sequence>MHVRAAMSSWQEMHIRGMNMKRIAAAIGLTLPANMGRAIAVASTILASPAWAELRTVETGEGFAIRMPGQPEAMRNTVQISGGEVKTASWTAPTGDGAIYSVSYADYPEKIVVANTPDQFMNEGRDGLANQLKGKIVSETAVTLGNHPGKAVAISSDAGEVKARFYWVGTRLYTLLVLYNAATGAPDADAFLGSIKLAAK</sequence>
<dbReference type="RefSeq" id="WP_200972774.1">
    <property type="nucleotide sequence ID" value="NZ_CP065592.1"/>
</dbReference>
<name>A0A7T2LN26_9SPHN</name>
<reference evidence="1 2" key="1">
    <citation type="submission" date="2020-11" db="EMBL/GenBank/DDBJ databases">
        <title>Genome seq and assembly of Sphingosinicella sp.</title>
        <authorList>
            <person name="Chhetri G."/>
        </authorList>
    </citation>
    <scope>NUCLEOTIDE SEQUENCE [LARGE SCALE GENOMIC DNA]</scope>
    <source>
        <strain evidence="1 2">UDD2</strain>
    </source>
</reference>
<proteinExistence type="predicted"/>
<gene>
    <name evidence="1" type="ORF">IC614_04850</name>
</gene>
<protein>
    <submittedName>
        <fullName evidence="1">Uncharacterized protein</fullName>
    </submittedName>
</protein>
<evidence type="ECO:0000313" key="1">
    <source>
        <dbReference type="EMBL" id="QPQ55913.1"/>
    </source>
</evidence>
<accession>A0A7T2LN26</accession>
<dbReference type="EMBL" id="CP065592">
    <property type="protein sequence ID" value="QPQ55913.1"/>
    <property type="molecule type" value="Genomic_DNA"/>
</dbReference>
<keyword evidence="2" id="KW-1185">Reference proteome</keyword>
<dbReference type="AlphaFoldDB" id="A0A7T2LN26"/>